<keyword evidence="3" id="KW-1185">Reference proteome</keyword>
<sequence>MSLGASAQQPTPTHCPDLPGGSNLQWDQQQRDGYVLCRAVDDSGNDAFNLMLTGQEPNLHLARALRAERASFADQSIHWYRMDLIADNSEQAQYRRITVTKLAKNQYVQLWFNAGNQAELDTRIEQIGNLRLNHTLLGNR</sequence>
<evidence type="ECO:0000313" key="2">
    <source>
        <dbReference type="EMBL" id="KRG77430.1"/>
    </source>
</evidence>
<name>A0A0R0D741_9GAMM</name>
<evidence type="ECO:0000256" key="1">
    <source>
        <dbReference type="SAM" id="MobiDB-lite"/>
    </source>
</evidence>
<protein>
    <submittedName>
        <fullName evidence="2">Uncharacterized protein</fullName>
    </submittedName>
</protein>
<dbReference type="Proteomes" id="UP000050956">
    <property type="component" value="Unassembled WGS sequence"/>
</dbReference>
<dbReference type="AlphaFoldDB" id="A0A0R0D741"/>
<evidence type="ECO:0000313" key="3">
    <source>
        <dbReference type="Proteomes" id="UP000050956"/>
    </source>
</evidence>
<dbReference type="EMBL" id="LDJM01000018">
    <property type="protein sequence ID" value="KRG77430.1"/>
    <property type="molecule type" value="Genomic_DNA"/>
</dbReference>
<feature type="region of interest" description="Disordered" evidence="1">
    <location>
        <begin position="1"/>
        <end position="23"/>
    </location>
</feature>
<dbReference type="STRING" id="336566.ABB30_07415"/>
<organism evidence="2 3">
    <name type="scientific">Stenotrophomonas ginsengisoli</name>
    <dbReference type="NCBI Taxonomy" id="336566"/>
    <lineage>
        <taxon>Bacteria</taxon>
        <taxon>Pseudomonadati</taxon>
        <taxon>Pseudomonadota</taxon>
        <taxon>Gammaproteobacteria</taxon>
        <taxon>Lysobacterales</taxon>
        <taxon>Lysobacteraceae</taxon>
        <taxon>Stenotrophomonas</taxon>
    </lineage>
</organism>
<proteinExistence type="predicted"/>
<feature type="compositionally biased region" description="Polar residues" evidence="1">
    <location>
        <begin position="1"/>
        <end position="12"/>
    </location>
</feature>
<reference evidence="2 3" key="1">
    <citation type="submission" date="2015-05" db="EMBL/GenBank/DDBJ databases">
        <title>Genome sequencing and analysis of members of genus Stenotrophomonas.</title>
        <authorList>
            <person name="Patil P.P."/>
            <person name="Midha S."/>
            <person name="Patil P.B."/>
        </authorList>
    </citation>
    <scope>NUCLEOTIDE SEQUENCE [LARGE SCALE GENOMIC DNA]</scope>
    <source>
        <strain evidence="2 3">DSM 24757</strain>
    </source>
</reference>
<comment type="caution">
    <text evidence="2">The sequence shown here is derived from an EMBL/GenBank/DDBJ whole genome shotgun (WGS) entry which is preliminary data.</text>
</comment>
<gene>
    <name evidence="2" type="ORF">ABB30_07415</name>
</gene>
<dbReference type="PATRIC" id="fig|336566.3.peg.826"/>
<accession>A0A0R0D741</accession>